<dbReference type="PANTHER" id="PTHR30477">
    <property type="entry name" value="ABC-TRANSPORTER METAL-BINDING PROTEIN"/>
    <property type="match status" value="1"/>
</dbReference>
<dbReference type="GO" id="GO:0006826">
    <property type="term" value="P:iron ion transport"/>
    <property type="evidence" value="ECO:0007669"/>
    <property type="project" value="UniProtKB-KW"/>
</dbReference>
<evidence type="ECO:0000256" key="7">
    <source>
        <dbReference type="RuleBase" id="RU003943"/>
    </source>
</evidence>
<feature type="transmembrane region" description="Helical" evidence="8">
    <location>
        <begin position="219"/>
        <end position="240"/>
    </location>
</feature>
<protein>
    <submittedName>
        <fullName evidence="9">ABC iron transporter YfeC</fullName>
    </submittedName>
</protein>
<keyword evidence="3" id="KW-0410">Iron transport</keyword>
<evidence type="ECO:0000256" key="4">
    <source>
        <dbReference type="ARBA" id="ARBA00022692"/>
    </source>
</evidence>
<dbReference type="HOGENOM" id="CLU_028808_4_0_6"/>
<evidence type="ECO:0000256" key="1">
    <source>
        <dbReference type="ARBA" id="ARBA00004141"/>
    </source>
</evidence>
<keyword evidence="5 8" id="KW-1133">Transmembrane helix</keyword>
<comment type="subcellular location">
    <subcellularLocation>
        <location evidence="7">Cell membrane</location>
        <topology evidence="7">Multi-pass membrane protein</topology>
    </subcellularLocation>
    <subcellularLocation>
        <location evidence="1">Membrane</location>
        <topology evidence="1">Multi-pass membrane protein</topology>
    </subcellularLocation>
</comment>
<keyword evidence="4 7" id="KW-0812">Transmembrane</keyword>
<dbReference type="GO" id="GO:0055085">
    <property type="term" value="P:transmembrane transport"/>
    <property type="evidence" value="ECO:0007669"/>
    <property type="project" value="InterPro"/>
</dbReference>
<gene>
    <name evidence="9" type="primary">yfeC</name>
    <name evidence="9" type="ordered locus">DNO_0642</name>
</gene>
<evidence type="ECO:0000256" key="2">
    <source>
        <dbReference type="ARBA" id="ARBA00008034"/>
    </source>
</evidence>
<dbReference type="GO" id="GO:0010043">
    <property type="term" value="P:response to zinc ion"/>
    <property type="evidence" value="ECO:0007669"/>
    <property type="project" value="TreeGrafter"/>
</dbReference>
<comment type="similarity">
    <text evidence="2 7">Belongs to the ABC-3 integral membrane protein family.</text>
</comment>
<dbReference type="Pfam" id="PF00950">
    <property type="entry name" value="ABC-3"/>
    <property type="match status" value="1"/>
</dbReference>
<evidence type="ECO:0000256" key="8">
    <source>
        <dbReference type="SAM" id="Phobius"/>
    </source>
</evidence>
<evidence type="ECO:0000256" key="5">
    <source>
        <dbReference type="ARBA" id="ARBA00022989"/>
    </source>
</evidence>
<evidence type="ECO:0000313" key="10">
    <source>
        <dbReference type="Proteomes" id="UP000000248"/>
    </source>
</evidence>
<dbReference type="FunFam" id="1.10.3470.10:FF:000003">
    <property type="entry name" value="Iron ABC transporter permease SitD"/>
    <property type="match status" value="1"/>
</dbReference>
<dbReference type="GO" id="GO:0071281">
    <property type="term" value="P:cellular response to iron ion"/>
    <property type="evidence" value="ECO:0007669"/>
    <property type="project" value="UniProtKB-ARBA"/>
</dbReference>
<dbReference type="EMBL" id="CP000513">
    <property type="protein sequence ID" value="ABQ14086.1"/>
    <property type="molecule type" value="Genomic_DNA"/>
</dbReference>
<dbReference type="InterPro" id="IPR037294">
    <property type="entry name" value="ABC_BtuC-like"/>
</dbReference>
<keyword evidence="6 8" id="KW-0472">Membrane</keyword>
<name>A5EVA9_DICNV</name>
<dbReference type="SUPFAM" id="SSF81345">
    <property type="entry name" value="ABC transporter involved in vitamin B12 uptake, BtuC"/>
    <property type="match status" value="1"/>
</dbReference>
<evidence type="ECO:0000256" key="6">
    <source>
        <dbReference type="ARBA" id="ARBA00023136"/>
    </source>
</evidence>
<organism evidence="9 10">
    <name type="scientific">Dichelobacter nodosus (strain VCS1703A)</name>
    <dbReference type="NCBI Taxonomy" id="246195"/>
    <lineage>
        <taxon>Bacteria</taxon>
        <taxon>Pseudomonadati</taxon>
        <taxon>Pseudomonadota</taxon>
        <taxon>Gammaproteobacteria</taxon>
        <taxon>Cardiobacteriales</taxon>
        <taxon>Cardiobacteriaceae</taxon>
        <taxon>Dichelobacter</taxon>
    </lineage>
</organism>
<sequence length="276" mass="30162">MINLLEPFQFSYMNTAMIAATIVGILCAVLSVYLILKGWSLIGDALSHAVVPGVATAYCFQLPYLLSALIAAVCAALTMLLLKTRSHVYSDAIIAFVLSLFFALGLLIISINPTAISLDAIIYGQILTISSEDLWQLLCISSVSLCVIALKWQDFMLIFFDETQAFICGLNCRLLRLLFFILLTISVVISLQAVGALLVTALMITPAATAYLCSRRFGIVLIFSAIIGGLSGFLGSYLSYFLHSATAPLIVVIQTLFFVLIFLFTAQRDFVVRRTQ</sequence>
<feature type="transmembrane region" description="Helical" evidence="8">
    <location>
        <begin position="12"/>
        <end position="36"/>
    </location>
</feature>
<dbReference type="eggNOG" id="COG1108">
    <property type="taxonomic scope" value="Bacteria"/>
</dbReference>
<feature type="transmembrane region" description="Helical" evidence="8">
    <location>
        <begin position="62"/>
        <end position="82"/>
    </location>
</feature>
<evidence type="ECO:0000313" key="9">
    <source>
        <dbReference type="EMBL" id="ABQ14086.1"/>
    </source>
</evidence>
<dbReference type="AlphaFoldDB" id="A5EVA9"/>
<dbReference type="KEGG" id="dno:DNO_0642"/>
<keyword evidence="7" id="KW-0813">Transport</keyword>
<dbReference type="Gene3D" id="1.10.3470.10">
    <property type="entry name" value="ABC transporter involved in vitamin B12 uptake, BtuC"/>
    <property type="match status" value="1"/>
</dbReference>
<dbReference type="OrthoDB" id="9804300at2"/>
<dbReference type="RefSeq" id="WP_012030975.1">
    <property type="nucleotide sequence ID" value="NC_009446.1"/>
</dbReference>
<feature type="transmembrane region" description="Helical" evidence="8">
    <location>
        <begin position="246"/>
        <end position="266"/>
    </location>
</feature>
<dbReference type="PANTHER" id="PTHR30477:SF13">
    <property type="entry name" value="IRON TRANSPORT SYSTEM MEMBRANE PROTEIN HI_0360-RELATED"/>
    <property type="match status" value="1"/>
</dbReference>
<keyword evidence="3" id="KW-0406">Ion transport</keyword>
<accession>A5EVA9</accession>
<evidence type="ECO:0000256" key="3">
    <source>
        <dbReference type="ARBA" id="ARBA00022496"/>
    </source>
</evidence>
<dbReference type="Proteomes" id="UP000000248">
    <property type="component" value="Chromosome"/>
</dbReference>
<keyword evidence="10" id="KW-1185">Reference proteome</keyword>
<dbReference type="CDD" id="cd06550">
    <property type="entry name" value="TM_ABC_iron-siderophores_like"/>
    <property type="match status" value="1"/>
</dbReference>
<dbReference type="STRING" id="246195.DNO_0642"/>
<dbReference type="InterPro" id="IPR001626">
    <property type="entry name" value="ABC_TroCD"/>
</dbReference>
<reference evidence="9 10" key="1">
    <citation type="journal article" date="2007" name="Nat. Biotechnol.">
        <title>Genome sequence and identification of candidate vaccine antigens from the animal pathogen Dichelobacter nodosus.</title>
        <authorList>
            <person name="Myers G.S."/>
            <person name="Parker D."/>
            <person name="Al-Hasani K."/>
            <person name="Kennan R.M."/>
            <person name="Seemann T."/>
            <person name="Ren Q."/>
            <person name="Badger J.H."/>
            <person name="Selengut J.D."/>
            <person name="Deboy R.T."/>
            <person name="Tettelin H."/>
            <person name="Boyce J.D."/>
            <person name="McCarl V.P."/>
            <person name="Han X."/>
            <person name="Nelson W.C."/>
            <person name="Madupu R."/>
            <person name="Mohamoud Y."/>
            <person name="Holley T."/>
            <person name="Fedorova N."/>
            <person name="Khouri H."/>
            <person name="Bottomley S.P."/>
            <person name="Whittington R.J."/>
            <person name="Adler B."/>
            <person name="Songer J.G."/>
            <person name="Rood J.I."/>
            <person name="Paulsen I.T."/>
        </authorList>
    </citation>
    <scope>NUCLEOTIDE SEQUENCE [LARGE SCALE GENOMIC DNA]</scope>
    <source>
        <strain evidence="9 10">VCS1703A</strain>
    </source>
</reference>
<proteinExistence type="inferred from homology"/>
<dbReference type="GO" id="GO:0043190">
    <property type="term" value="C:ATP-binding cassette (ABC) transporter complex"/>
    <property type="evidence" value="ECO:0007669"/>
    <property type="project" value="InterPro"/>
</dbReference>
<keyword evidence="3" id="KW-0408">Iron</keyword>
<feature type="transmembrane region" description="Helical" evidence="8">
    <location>
        <begin position="94"/>
        <end position="114"/>
    </location>
</feature>